<dbReference type="SUPFAM" id="SSF56925">
    <property type="entry name" value="OMPA-like"/>
    <property type="match status" value="1"/>
</dbReference>
<evidence type="ECO:0000259" key="3">
    <source>
        <dbReference type="Pfam" id="PF13505"/>
    </source>
</evidence>
<dbReference type="Pfam" id="PF13505">
    <property type="entry name" value="OMP_b-brl"/>
    <property type="match status" value="1"/>
</dbReference>
<feature type="domain" description="Outer membrane protein beta-barrel" evidence="3">
    <location>
        <begin position="12"/>
        <end position="167"/>
    </location>
</feature>
<feature type="signal peptide" evidence="2">
    <location>
        <begin position="1"/>
        <end position="24"/>
    </location>
</feature>
<evidence type="ECO:0000256" key="1">
    <source>
        <dbReference type="ARBA" id="ARBA00022729"/>
    </source>
</evidence>
<dbReference type="Proteomes" id="UP000190834">
    <property type="component" value="Unassembled WGS sequence"/>
</dbReference>
<organism evidence="4 5">
    <name type="scientific">Vibrio cincinnatiensis DSM 19608</name>
    <dbReference type="NCBI Taxonomy" id="1123491"/>
    <lineage>
        <taxon>Bacteria</taxon>
        <taxon>Pseudomonadati</taxon>
        <taxon>Pseudomonadota</taxon>
        <taxon>Gammaproteobacteria</taxon>
        <taxon>Vibrionales</taxon>
        <taxon>Vibrionaceae</taxon>
        <taxon>Vibrio</taxon>
    </lineage>
</organism>
<dbReference type="EMBL" id="FUXB01000013">
    <property type="protein sequence ID" value="SKA13995.1"/>
    <property type="molecule type" value="Genomic_DNA"/>
</dbReference>
<evidence type="ECO:0000256" key="2">
    <source>
        <dbReference type="SAM" id="SignalP"/>
    </source>
</evidence>
<reference evidence="5" key="1">
    <citation type="submission" date="2017-02" db="EMBL/GenBank/DDBJ databases">
        <authorList>
            <person name="Varghese N."/>
            <person name="Submissions S."/>
        </authorList>
    </citation>
    <scope>NUCLEOTIDE SEQUENCE [LARGE SCALE GENOMIC DNA]</scope>
    <source>
        <strain evidence="5">DSM 19608</strain>
    </source>
</reference>
<accession>A0A1T4RDF4</accession>
<evidence type="ECO:0000313" key="5">
    <source>
        <dbReference type="Proteomes" id="UP000190834"/>
    </source>
</evidence>
<keyword evidence="5" id="KW-1185">Reference proteome</keyword>
<name>A0A1T4RDF4_VIBCI</name>
<proteinExistence type="predicted"/>
<keyword evidence="1 2" id="KW-0732">Signal</keyword>
<dbReference type="AlphaFoldDB" id="A0A1T4RDF4"/>
<dbReference type="InterPro" id="IPR027385">
    <property type="entry name" value="Beta-barrel_OMP"/>
</dbReference>
<protein>
    <submittedName>
        <fullName evidence="4">Outer membrane protein beta-barrel domain-containing protein</fullName>
    </submittedName>
</protein>
<dbReference type="OrthoDB" id="6115907at2"/>
<dbReference type="InterPro" id="IPR011250">
    <property type="entry name" value="OMP/PagP_B-barrel"/>
</dbReference>
<dbReference type="Gene3D" id="2.40.160.20">
    <property type="match status" value="1"/>
</dbReference>
<dbReference type="GeneID" id="70584748"/>
<dbReference type="RefSeq" id="WP_078926935.1">
    <property type="nucleotide sequence ID" value="NZ_FUXB01000013.1"/>
</dbReference>
<feature type="chain" id="PRO_5013092072" evidence="2">
    <location>
        <begin position="25"/>
        <end position="167"/>
    </location>
</feature>
<dbReference type="STRING" id="1123491.SAMN02745782_02562"/>
<sequence length="167" mass="18376">MRSNQTCLLLGLIGSGLLPLSAMADSYTGLSLAYSDSEYRSSTWQEASPLLAQVQLGYFFSDYFALEGRYATSVKREDGLSISGLSSVLFKANMPTSDRLAIYAVAGYSHVRADYHHQTNNDSGISFGVGMHYALSRQSAITAEFVNYLNGDEVHLNTLQLGMQFRF</sequence>
<gene>
    <name evidence="4" type="ORF">SAMN02745782_02562</name>
</gene>
<evidence type="ECO:0000313" key="4">
    <source>
        <dbReference type="EMBL" id="SKA13995.1"/>
    </source>
</evidence>